<feature type="transmembrane region" description="Helical" evidence="2">
    <location>
        <begin position="62"/>
        <end position="79"/>
    </location>
</feature>
<protein>
    <recommendedName>
        <fullName evidence="3">DUF6533 domain-containing protein</fullName>
    </recommendedName>
</protein>
<keyword evidence="2" id="KW-0812">Transmembrane</keyword>
<feature type="transmembrane region" description="Helical" evidence="2">
    <location>
        <begin position="130"/>
        <end position="154"/>
    </location>
</feature>
<feature type="transmembrane region" description="Helical" evidence="2">
    <location>
        <begin position="99"/>
        <end position="123"/>
    </location>
</feature>
<comment type="caution">
    <text evidence="4">The sequence shown here is derived from an EMBL/GenBank/DDBJ whole genome shotgun (WGS) entry which is preliminary data.</text>
</comment>
<dbReference type="EMBL" id="JACGCI010000011">
    <property type="protein sequence ID" value="KAF6760999.1"/>
    <property type="molecule type" value="Genomic_DNA"/>
</dbReference>
<organism evidence="4 5">
    <name type="scientific">Ephemerocybe angulata</name>
    <dbReference type="NCBI Taxonomy" id="980116"/>
    <lineage>
        <taxon>Eukaryota</taxon>
        <taxon>Fungi</taxon>
        <taxon>Dikarya</taxon>
        <taxon>Basidiomycota</taxon>
        <taxon>Agaricomycotina</taxon>
        <taxon>Agaricomycetes</taxon>
        <taxon>Agaricomycetidae</taxon>
        <taxon>Agaricales</taxon>
        <taxon>Agaricineae</taxon>
        <taxon>Psathyrellaceae</taxon>
        <taxon>Ephemerocybe</taxon>
    </lineage>
</organism>
<dbReference type="AlphaFoldDB" id="A0A8H6MCP4"/>
<feature type="transmembrane region" description="Helical" evidence="2">
    <location>
        <begin position="190"/>
        <end position="212"/>
    </location>
</feature>
<feature type="transmembrane region" description="Helical" evidence="2">
    <location>
        <begin position="232"/>
        <end position="251"/>
    </location>
</feature>
<evidence type="ECO:0000256" key="2">
    <source>
        <dbReference type="SAM" id="Phobius"/>
    </source>
</evidence>
<feature type="compositionally biased region" description="Basic and acidic residues" evidence="1">
    <location>
        <begin position="324"/>
        <end position="334"/>
    </location>
</feature>
<reference evidence="4 5" key="1">
    <citation type="submission" date="2020-07" db="EMBL/GenBank/DDBJ databases">
        <title>Comparative genomics of pyrophilous fungi reveals a link between fire events and developmental genes.</title>
        <authorList>
            <consortium name="DOE Joint Genome Institute"/>
            <person name="Steindorff A.S."/>
            <person name="Carver A."/>
            <person name="Calhoun S."/>
            <person name="Stillman K."/>
            <person name="Liu H."/>
            <person name="Lipzen A."/>
            <person name="Pangilinan J."/>
            <person name="Labutti K."/>
            <person name="Bruns T.D."/>
            <person name="Grigoriev I.V."/>
        </authorList>
    </citation>
    <scope>NUCLEOTIDE SEQUENCE [LARGE SCALE GENOMIC DNA]</scope>
    <source>
        <strain evidence="4 5">CBS 144469</strain>
    </source>
</reference>
<evidence type="ECO:0000313" key="4">
    <source>
        <dbReference type="EMBL" id="KAF6760999.1"/>
    </source>
</evidence>
<dbReference type="InterPro" id="IPR045340">
    <property type="entry name" value="DUF6533"/>
</dbReference>
<dbReference type="OrthoDB" id="3350812at2759"/>
<keyword evidence="2" id="KW-1133">Transmembrane helix</keyword>
<dbReference type="Proteomes" id="UP000521943">
    <property type="component" value="Unassembled WGS sequence"/>
</dbReference>
<keyword evidence="5" id="KW-1185">Reference proteome</keyword>
<feature type="region of interest" description="Disordered" evidence="1">
    <location>
        <begin position="315"/>
        <end position="334"/>
    </location>
</feature>
<keyword evidence="2" id="KW-0472">Membrane</keyword>
<gene>
    <name evidence="4" type="ORF">DFP72DRAFT_1042426</name>
</gene>
<feature type="transmembrane region" description="Helical" evidence="2">
    <location>
        <begin position="263"/>
        <end position="281"/>
    </location>
</feature>
<accession>A0A8H6MCP4</accession>
<name>A0A8H6MCP4_9AGAR</name>
<sequence>MDSAGLYRALTSLLLRVLACLQVTCGVYLRETSIVQKLYYYLTTLHEEVSAIWPQKWRTGKILFLLIRYTPLVFTLQGAMYDLRTHVTFPAEVCGFLGIFTYITSRVAIIASEVALLFCLHALLDARFRYVVLIAATYWVLTIGNIIALMPRYIAYSKMIKVLLVPQLDRELGYACTWISSTSGTMTWDAISAFLSLIKAVCILALAIFIFFVRYRDQEGTLVAVIRRDGGFYIFTLTPIRLGAAISNALISKLGDFSIPNTVFTWLERIIVPMLACRLLLNIRRADDLKVKDIVSSMLFGPISNEDTRCDDLELEADPTNVRRRGEAGEQSEGDWKADEIMAASVGVPPLV</sequence>
<feature type="domain" description="DUF6533" evidence="3">
    <location>
        <begin position="39"/>
        <end position="73"/>
    </location>
</feature>
<evidence type="ECO:0000256" key="1">
    <source>
        <dbReference type="SAM" id="MobiDB-lite"/>
    </source>
</evidence>
<evidence type="ECO:0000313" key="5">
    <source>
        <dbReference type="Proteomes" id="UP000521943"/>
    </source>
</evidence>
<evidence type="ECO:0000259" key="3">
    <source>
        <dbReference type="Pfam" id="PF20151"/>
    </source>
</evidence>
<proteinExistence type="predicted"/>
<dbReference type="Pfam" id="PF20151">
    <property type="entry name" value="DUF6533"/>
    <property type="match status" value="1"/>
</dbReference>